<dbReference type="RefSeq" id="XP_035682886.1">
    <property type="nucleotide sequence ID" value="XM_035826993.1"/>
</dbReference>
<protein>
    <submittedName>
        <fullName evidence="2">Uncharacterized protein LOC118420266</fullName>
    </submittedName>
</protein>
<proteinExistence type="predicted"/>
<dbReference type="OrthoDB" id="10562072at2759"/>
<gene>
    <name evidence="2" type="primary">LOC118420266</name>
</gene>
<dbReference type="KEGG" id="bfo:118420266"/>
<evidence type="ECO:0000313" key="2">
    <source>
        <dbReference type="RefSeq" id="XP_035682886.1"/>
    </source>
</evidence>
<accession>A0A9J7LH86</accession>
<keyword evidence="1" id="KW-1185">Reference proteome</keyword>
<organism evidence="1 2">
    <name type="scientific">Branchiostoma floridae</name>
    <name type="common">Florida lancelet</name>
    <name type="synonym">Amphioxus</name>
    <dbReference type="NCBI Taxonomy" id="7739"/>
    <lineage>
        <taxon>Eukaryota</taxon>
        <taxon>Metazoa</taxon>
        <taxon>Chordata</taxon>
        <taxon>Cephalochordata</taxon>
        <taxon>Leptocardii</taxon>
        <taxon>Amphioxiformes</taxon>
        <taxon>Branchiostomatidae</taxon>
        <taxon>Branchiostoma</taxon>
    </lineage>
</organism>
<sequence>MTEFHILEDSVEPKRHNPDSLANRSCSVVGTYAVIPYPSSFKEGLESQIPYCRHHSVPAMEAVRTKQTEYSVGESTYKMFGKGGEEYKQASNIASLRKYAKYRHNDENLRGPPKFGKAYVNGTGSDSRLIYVRQQYTRYKVVVFVGIVDHMKGGLCHYSGSYQAREQHFNMADVESEWEEIHRYVHTTNERVQETLGNE</sequence>
<reference evidence="2" key="2">
    <citation type="submission" date="2025-08" db="UniProtKB">
        <authorList>
            <consortium name="RefSeq"/>
        </authorList>
    </citation>
    <scope>IDENTIFICATION</scope>
    <source>
        <strain evidence="2">S238N-H82</strain>
        <tissue evidence="2">Testes</tissue>
    </source>
</reference>
<dbReference type="Proteomes" id="UP000001554">
    <property type="component" value="Chromosome 7"/>
</dbReference>
<name>A0A9J7LH86_BRAFL</name>
<reference evidence="1" key="1">
    <citation type="journal article" date="2020" name="Nat. Ecol. Evol.">
        <title>Deeply conserved synteny resolves early events in vertebrate evolution.</title>
        <authorList>
            <person name="Simakov O."/>
            <person name="Marletaz F."/>
            <person name="Yue J.X."/>
            <person name="O'Connell B."/>
            <person name="Jenkins J."/>
            <person name="Brandt A."/>
            <person name="Calef R."/>
            <person name="Tung C.H."/>
            <person name="Huang T.K."/>
            <person name="Schmutz J."/>
            <person name="Satoh N."/>
            <person name="Yu J.K."/>
            <person name="Putnam N.H."/>
            <person name="Green R.E."/>
            <person name="Rokhsar D.S."/>
        </authorList>
    </citation>
    <scope>NUCLEOTIDE SEQUENCE [LARGE SCALE GENOMIC DNA]</scope>
    <source>
        <strain evidence="1">S238N-H82</strain>
    </source>
</reference>
<dbReference type="AlphaFoldDB" id="A0A9J7LH86"/>
<dbReference type="GeneID" id="118420266"/>
<evidence type="ECO:0000313" key="1">
    <source>
        <dbReference type="Proteomes" id="UP000001554"/>
    </source>
</evidence>